<sequence>MKKEHENKITETFLELLRAGLWNREPDLECLLPLTSNEWSAVHDLAKKQTVEGLVFAGVQKLNDLQHVDRQMIYRLVIRVEAIERANSRMNDVIMEQSAFFSQQSLNPILLKGQGVARHYIEPLRRVCGDIDWYFSSPEEFRAAFDLLIKTGIRPSVDRSGNFVYNWKGQVVDHHRKMFDSYGPFSRRSLQEIERELNPVNYMVQGCPVMVPAPTVEVIQVTLHILKHMLAFGVGIRQICDIARLYVAHAHSVDGQMLKKVYQSLRVDKWVNLLHNTLVNSLGMSTSLLPFGDCPPSSDDRILNDVLNAGNFGFFNGQTPDMKNNIQGKSRSLITVMKNTARYLPYAPFEAVSFPFTHFFSDLLRAAKIKKYK</sequence>
<reference evidence="2" key="1">
    <citation type="journal article" date="2019" name="Int. J. Syst. Evol. Microbiol.">
        <title>The Global Catalogue of Microorganisms (GCM) 10K type strain sequencing project: providing services to taxonomists for standard genome sequencing and annotation.</title>
        <authorList>
            <consortium name="The Broad Institute Genomics Platform"/>
            <consortium name="The Broad Institute Genome Sequencing Center for Infectious Disease"/>
            <person name="Wu L."/>
            <person name="Ma J."/>
        </authorList>
    </citation>
    <scope>NUCLEOTIDE SEQUENCE [LARGE SCALE GENOMIC DNA]</scope>
    <source>
        <strain evidence="2">KCTC 42662</strain>
    </source>
</reference>
<evidence type="ECO:0000313" key="2">
    <source>
        <dbReference type="Proteomes" id="UP001597545"/>
    </source>
</evidence>
<organism evidence="1 2">
    <name type="scientific">Sphingobacterium suaedae</name>
    <dbReference type="NCBI Taxonomy" id="1686402"/>
    <lineage>
        <taxon>Bacteria</taxon>
        <taxon>Pseudomonadati</taxon>
        <taxon>Bacteroidota</taxon>
        <taxon>Sphingobacteriia</taxon>
        <taxon>Sphingobacteriales</taxon>
        <taxon>Sphingobacteriaceae</taxon>
        <taxon>Sphingobacterium</taxon>
    </lineage>
</organism>
<dbReference type="Pfam" id="PF14907">
    <property type="entry name" value="NTP_transf_5"/>
    <property type="match status" value="1"/>
</dbReference>
<dbReference type="RefSeq" id="WP_380905851.1">
    <property type="nucleotide sequence ID" value="NZ_JBHUEG010000012.1"/>
</dbReference>
<name>A0ABW5KMH8_9SPHI</name>
<dbReference type="EMBL" id="JBHULR010000015">
    <property type="protein sequence ID" value="MFD2549534.1"/>
    <property type="molecule type" value="Genomic_DNA"/>
</dbReference>
<accession>A0ABW5KMH8</accession>
<keyword evidence="2" id="KW-1185">Reference proteome</keyword>
<dbReference type="InterPro" id="IPR039498">
    <property type="entry name" value="NTP_transf_5"/>
</dbReference>
<protein>
    <submittedName>
        <fullName evidence="1">Nucleotidyltransferase family protein</fullName>
    </submittedName>
</protein>
<gene>
    <name evidence="1" type="ORF">ACFSR5_17930</name>
</gene>
<dbReference type="Proteomes" id="UP001597545">
    <property type="component" value="Unassembled WGS sequence"/>
</dbReference>
<proteinExistence type="predicted"/>
<comment type="caution">
    <text evidence="1">The sequence shown here is derived from an EMBL/GenBank/DDBJ whole genome shotgun (WGS) entry which is preliminary data.</text>
</comment>
<evidence type="ECO:0000313" key="1">
    <source>
        <dbReference type="EMBL" id="MFD2549534.1"/>
    </source>
</evidence>